<evidence type="ECO:0000256" key="1">
    <source>
        <dbReference type="SAM" id="Phobius"/>
    </source>
</evidence>
<feature type="transmembrane region" description="Helical" evidence="1">
    <location>
        <begin position="254"/>
        <end position="278"/>
    </location>
</feature>
<comment type="caution">
    <text evidence="2">The sequence shown here is derived from an EMBL/GenBank/DDBJ whole genome shotgun (WGS) entry which is preliminary data.</text>
</comment>
<keyword evidence="1" id="KW-0472">Membrane</keyword>
<feature type="transmembrane region" description="Helical" evidence="1">
    <location>
        <begin position="93"/>
        <end position="110"/>
    </location>
</feature>
<dbReference type="Proteomes" id="UP001530377">
    <property type="component" value="Unassembled WGS sequence"/>
</dbReference>
<keyword evidence="1" id="KW-1133">Transmembrane helix</keyword>
<dbReference type="InterPro" id="IPR004693">
    <property type="entry name" value="Silicon_transpt"/>
</dbReference>
<gene>
    <name evidence="2" type="ORF">ACHAXA_003875</name>
</gene>
<keyword evidence="3" id="KW-1185">Reference proteome</keyword>
<dbReference type="Pfam" id="PF03842">
    <property type="entry name" value="Silic_transp"/>
    <property type="match status" value="2"/>
</dbReference>
<keyword evidence="1" id="KW-0812">Transmembrane</keyword>
<name>A0ABD3RWY0_9STRA</name>
<evidence type="ECO:0008006" key="4">
    <source>
        <dbReference type="Google" id="ProtNLM"/>
    </source>
</evidence>
<organism evidence="2 3">
    <name type="scientific">Cyclostephanos tholiformis</name>
    <dbReference type="NCBI Taxonomy" id="382380"/>
    <lineage>
        <taxon>Eukaryota</taxon>
        <taxon>Sar</taxon>
        <taxon>Stramenopiles</taxon>
        <taxon>Ochrophyta</taxon>
        <taxon>Bacillariophyta</taxon>
        <taxon>Coscinodiscophyceae</taxon>
        <taxon>Thalassiosirophycidae</taxon>
        <taxon>Stephanodiscales</taxon>
        <taxon>Stephanodiscaceae</taxon>
        <taxon>Cyclostephanos</taxon>
    </lineage>
</organism>
<feature type="non-terminal residue" evidence="2">
    <location>
        <position position="1"/>
    </location>
</feature>
<protein>
    <recommendedName>
        <fullName evidence="4">Silicon transporter</fullName>
    </recommendedName>
</protein>
<sequence length="572" mass="62398">YLHRVIYFLSAPPPFSLHKISASFTGAQLHTIMTAAEIDEGKPSHEDVHDVKLTPLVLFKYVGSVAILLFSICIVGALMFTGNTRVSSATNPWVCLLVCYALFRLIHIVFDDAPPSFVPDAESRCKPNQQILAVTWLTMIEGQQASLVGLPPVDPELYKDSHPITYKNGALAFKGDNLDRYLMGRQFMVLMVVFVINQCGQPLDPTVDVLGMPDGVKFVFLDIGLGMIVFTCVLGQLHTQVNASHCMIDFINNYFALFTLYTAMCVEFTGIMHSAYLIQNLMSIVSGKPIISNEEPKSGFTFAFFWGRVLMSLCILGFCMAVVMVALFNGDTMVAVKYPGISVGLSVFLFFFFMGVVGCLEGMQIAFFASAKLPASERGNSFFGKKTCDILFSGNGRNFPGFMIGRQLTVVASFFLVASITGLNIKPGEGNNIFGVSDSAQQFLNYGFHGAVITTILASITWQYAASAFPLAFLNSPITYVLLIFALILEGTGICHGAWVIARILKSVCKLQYDEVYVGTPEERIANNHPDKELNAAQDVGHLTGGGFTGHLCGSHDALDGPIRSKDAIEGL</sequence>
<feature type="transmembrane region" description="Helical" evidence="1">
    <location>
        <begin position="404"/>
        <end position="425"/>
    </location>
</feature>
<dbReference type="EMBL" id="JALLPB020000137">
    <property type="protein sequence ID" value="KAL3816685.1"/>
    <property type="molecule type" value="Genomic_DNA"/>
</dbReference>
<evidence type="ECO:0000313" key="3">
    <source>
        <dbReference type="Proteomes" id="UP001530377"/>
    </source>
</evidence>
<feature type="transmembrane region" description="Helical" evidence="1">
    <location>
        <begin position="215"/>
        <end position="234"/>
    </location>
</feature>
<feature type="transmembrane region" description="Helical" evidence="1">
    <location>
        <begin position="340"/>
        <end position="369"/>
    </location>
</feature>
<proteinExistence type="predicted"/>
<feature type="transmembrane region" description="Helical" evidence="1">
    <location>
        <begin position="305"/>
        <end position="328"/>
    </location>
</feature>
<evidence type="ECO:0000313" key="2">
    <source>
        <dbReference type="EMBL" id="KAL3816685.1"/>
    </source>
</evidence>
<feature type="transmembrane region" description="Helical" evidence="1">
    <location>
        <begin position="61"/>
        <end position="81"/>
    </location>
</feature>
<dbReference type="AlphaFoldDB" id="A0ABD3RWY0"/>
<reference evidence="2 3" key="1">
    <citation type="submission" date="2024-10" db="EMBL/GenBank/DDBJ databases">
        <title>Updated reference genomes for cyclostephanoid diatoms.</title>
        <authorList>
            <person name="Roberts W.R."/>
            <person name="Alverson A.J."/>
        </authorList>
    </citation>
    <scope>NUCLEOTIDE SEQUENCE [LARGE SCALE GENOMIC DNA]</scope>
    <source>
        <strain evidence="2 3">AJA228-03</strain>
    </source>
</reference>
<feature type="transmembrane region" description="Helical" evidence="1">
    <location>
        <begin position="478"/>
        <end position="502"/>
    </location>
</feature>
<feature type="transmembrane region" description="Helical" evidence="1">
    <location>
        <begin position="446"/>
        <end position="466"/>
    </location>
</feature>
<accession>A0ABD3RWY0</accession>